<dbReference type="STRING" id="747525.W4KN60"/>
<evidence type="ECO:0000313" key="2">
    <source>
        <dbReference type="Proteomes" id="UP000030671"/>
    </source>
</evidence>
<dbReference type="GeneID" id="20674985"/>
<proteinExistence type="predicted"/>
<evidence type="ECO:0008006" key="3">
    <source>
        <dbReference type="Google" id="ProtNLM"/>
    </source>
</evidence>
<organism evidence="1 2">
    <name type="scientific">Heterobasidion irregulare (strain TC 32-1)</name>
    <dbReference type="NCBI Taxonomy" id="747525"/>
    <lineage>
        <taxon>Eukaryota</taxon>
        <taxon>Fungi</taxon>
        <taxon>Dikarya</taxon>
        <taxon>Basidiomycota</taxon>
        <taxon>Agaricomycotina</taxon>
        <taxon>Agaricomycetes</taxon>
        <taxon>Russulales</taxon>
        <taxon>Bondarzewiaceae</taxon>
        <taxon>Heterobasidion</taxon>
        <taxon>Heterobasidion annosum species complex</taxon>
    </lineage>
</organism>
<dbReference type="CDD" id="cd07067">
    <property type="entry name" value="HP_PGM_like"/>
    <property type="match status" value="1"/>
</dbReference>
<reference evidence="1 2" key="1">
    <citation type="journal article" date="2012" name="New Phytol.">
        <title>Insight into trade-off between wood decay and parasitism from the genome of a fungal forest pathogen.</title>
        <authorList>
            <person name="Olson A."/>
            <person name="Aerts A."/>
            <person name="Asiegbu F."/>
            <person name="Belbahri L."/>
            <person name="Bouzid O."/>
            <person name="Broberg A."/>
            <person name="Canback B."/>
            <person name="Coutinho P.M."/>
            <person name="Cullen D."/>
            <person name="Dalman K."/>
            <person name="Deflorio G."/>
            <person name="van Diepen L.T."/>
            <person name="Dunand C."/>
            <person name="Duplessis S."/>
            <person name="Durling M."/>
            <person name="Gonthier P."/>
            <person name="Grimwood J."/>
            <person name="Fossdal C.G."/>
            <person name="Hansson D."/>
            <person name="Henrissat B."/>
            <person name="Hietala A."/>
            <person name="Himmelstrand K."/>
            <person name="Hoffmeister D."/>
            <person name="Hogberg N."/>
            <person name="James T.Y."/>
            <person name="Karlsson M."/>
            <person name="Kohler A."/>
            <person name="Kues U."/>
            <person name="Lee Y.H."/>
            <person name="Lin Y.C."/>
            <person name="Lind M."/>
            <person name="Lindquist E."/>
            <person name="Lombard V."/>
            <person name="Lucas S."/>
            <person name="Lunden K."/>
            <person name="Morin E."/>
            <person name="Murat C."/>
            <person name="Park J."/>
            <person name="Raffaello T."/>
            <person name="Rouze P."/>
            <person name="Salamov A."/>
            <person name="Schmutz J."/>
            <person name="Solheim H."/>
            <person name="Stahlberg J."/>
            <person name="Velez H."/>
            <person name="de Vries R.P."/>
            <person name="Wiebenga A."/>
            <person name="Woodward S."/>
            <person name="Yakovlev I."/>
            <person name="Garbelotto M."/>
            <person name="Martin F."/>
            <person name="Grigoriev I.V."/>
            <person name="Stenlid J."/>
        </authorList>
    </citation>
    <scope>NUCLEOTIDE SEQUENCE [LARGE SCALE GENOMIC DNA]</scope>
    <source>
        <strain evidence="1 2">TC 32-1</strain>
    </source>
</reference>
<dbReference type="InterPro" id="IPR029033">
    <property type="entry name" value="His_PPase_superfam"/>
</dbReference>
<accession>W4KN60</accession>
<dbReference type="KEGG" id="hir:HETIRDRAFT_437817"/>
<dbReference type="HOGENOM" id="CLU_042838_0_0_1"/>
<dbReference type="InParanoid" id="W4KN60"/>
<evidence type="ECO:0000313" key="1">
    <source>
        <dbReference type="EMBL" id="ETW87257.1"/>
    </source>
</evidence>
<dbReference type="Gene3D" id="3.40.50.1240">
    <property type="entry name" value="Phosphoglycerate mutase-like"/>
    <property type="match status" value="1"/>
</dbReference>
<dbReference type="Pfam" id="PF00300">
    <property type="entry name" value="His_Phos_1"/>
    <property type="match status" value="1"/>
</dbReference>
<dbReference type="PANTHER" id="PTHR16469">
    <property type="entry name" value="UBIQUITIN-ASSOCIATED AND SH3 DOMAIN-CONTAINING BA-RELATED"/>
    <property type="match status" value="1"/>
</dbReference>
<dbReference type="EMBL" id="KI925454">
    <property type="protein sequence ID" value="ETW87257.1"/>
    <property type="molecule type" value="Genomic_DNA"/>
</dbReference>
<dbReference type="Proteomes" id="UP000030671">
    <property type="component" value="Unassembled WGS sequence"/>
</dbReference>
<dbReference type="OrthoDB" id="414418at2759"/>
<protein>
    <recommendedName>
        <fullName evidence="3">Phosphoglycerate mutase-like protein</fullName>
    </recommendedName>
</protein>
<sequence length="280" mass="30565">MIETIYILRHGFRLNWVTSNWKSPTGLPRDPPLAAFGETQAQEVADYFLSLPEDQRPTAIWSSPYYRCIQTAKPVAIALGLPIFIEHGLSEWYSPVAPDTGLHPRPANAAALRAHFPEIDPDAWASVWYPPRAGEDVQQVHDRAAGFVSAFVPEVPRRLTHNGGGGPARVLLVSHAATVIALARALVGDRALPLRIACCSLTRVERKAGVVDGVQPIEGAWEARLLGDGSHLKDGNQRDWGFEDIEIADGQVVHDSGVPGTEHEVDELVGCQIKELAARM</sequence>
<dbReference type="PANTHER" id="PTHR16469:SF51">
    <property type="entry name" value="TRANSCRIPTION FACTOR TAU 55 KDA SUBUNIT"/>
    <property type="match status" value="1"/>
</dbReference>
<gene>
    <name evidence="1" type="ORF">HETIRDRAFT_437817</name>
</gene>
<dbReference type="RefSeq" id="XP_009541180.1">
    <property type="nucleotide sequence ID" value="XM_009542885.1"/>
</dbReference>
<dbReference type="SMART" id="SM00855">
    <property type="entry name" value="PGAM"/>
    <property type="match status" value="1"/>
</dbReference>
<dbReference type="eggNOG" id="ENOG502RYP8">
    <property type="taxonomic scope" value="Eukaryota"/>
</dbReference>
<dbReference type="AlphaFoldDB" id="W4KN60"/>
<dbReference type="SUPFAM" id="SSF53254">
    <property type="entry name" value="Phosphoglycerate mutase-like"/>
    <property type="match status" value="1"/>
</dbReference>
<keyword evidence="2" id="KW-1185">Reference proteome</keyword>
<dbReference type="InterPro" id="IPR013078">
    <property type="entry name" value="His_Pase_superF_clade-1"/>
</dbReference>
<name>W4KN60_HETIT</name>
<dbReference type="InterPro" id="IPR051710">
    <property type="entry name" value="Phosphatase_SH3-domain"/>
</dbReference>